<feature type="repeat" description="WD" evidence="2">
    <location>
        <begin position="1"/>
        <end position="35"/>
    </location>
</feature>
<evidence type="ECO:0000313" key="4">
    <source>
        <dbReference type="Proteomes" id="UP001141327"/>
    </source>
</evidence>
<dbReference type="PANTHER" id="PTHR17583">
    <property type="entry name" value="PHOSPHOINOSITIDE 3-KINASE REGULATORY SUBUNIT 4"/>
    <property type="match status" value="1"/>
</dbReference>
<dbReference type="InterPro" id="IPR036322">
    <property type="entry name" value="WD40_repeat_dom_sf"/>
</dbReference>
<dbReference type="PROSITE" id="PS50294">
    <property type="entry name" value="WD_REPEATS_REGION"/>
    <property type="match status" value="1"/>
</dbReference>
<dbReference type="EMBL" id="JAPMOS010000605">
    <property type="protein sequence ID" value="KAJ4452372.1"/>
    <property type="molecule type" value="Genomic_DNA"/>
</dbReference>
<proteinExistence type="predicted"/>
<evidence type="ECO:0000256" key="1">
    <source>
        <dbReference type="ARBA" id="ARBA00022741"/>
    </source>
</evidence>
<keyword evidence="1" id="KW-0547">Nucleotide-binding</keyword>
<evidence type="ECO:0000313" key="3">
    <source>
        <dbReference type="EMBL" id="KAJ4452372.1"/>
    </source>
</evidence>
<dbReference type="Proteomes" id="UP001141327">
    <property type="component" value="Unassembled WGS sequence"/>
</dbReference>
<accession>A0ABQ8U494</accession>
<gene>
    <name evidence="3" type="ORF">PAPYR_13523</name>
</gene>
<sequence length="107" mass="11200">MQEHSQGVNCLAVSQAASLFASCSDDMTVRLWDTRRIMTDEGAAMRSVLTYSSQSGRLTAVTFSADAPSVMAIGSDAGTIHVLDIEAQGELASLAPAGSCTVSRTTR</sequence>
<keyword evidence="2" id="KW-0853">WD repeat</keyword>
<dbReference type="SUPFAM" id="SSF50978">
    <property type="entry name" value="WD40 repeat-like"/>
    <property type="match status" value="1"/>
</dbReference>
<protein>
    <submittedName>
        <fullName evidence="3">Uncharacterized protein</fullName>
    </submittedName>
</protein>
<dbReference type="InterPro" id="IPR001680">
    <property type="entry name" value="WD40_rpt"/>
</dbReference>
<dbReference type="Gene3D" id="2.130.10.10">
    <property type="entry name" value="YVTN repeat-like/Quinoprotein amine dehydrogenase"/>
    <property type="match status" value="1"/>
</dbReference>
<organism evidence="3 4">
    <name type="scientific">Paratrimastix pyriformis</name>
    <dbReference type="NCBI Taxonomy" id="342808"/>
    <lineage>
        <taxon>Eukaryota</taxon>
        <taxon>Metamonada</taxon>
        <taxon>Preaxostyla</taxon>
        <taxon>Paratrimastigidae</taxon>
        <taxon>Paratrimastix</taxon>
    </lineage>
</organism>
<dbReference type="InterPro" id="IPR015943">
    <property type="entry name" value="WD40/YVTN_repeat-like_dom_sf"/>
</dbReference>
<name>A0ABQ8U494_9EUKA</name>
<dbReference type="InterPro" id="IPR045162">
    <property type="entry name" value="Vps15-like"/>
</dbReference>
<keyword evidence="4" id="KW-1185">Reference proteome</keyword>
<dbReference type="Pfam" id="PF00400">
    <property type="entry name" value="WD40"/>
    <property type="match status" value="1"/>
</dbReference>
<evidence type="ECO:0000256" key="2">
    <source>
        <dbReference type="PROSITE-ProRule" id="PRU00221"/>
    </source>
</evidence>
<dbReference type="PANTHER" id="PTHR17583:SF0">
    <property type="entry name" value="PHOSPHOINOSITIDE 3-KINASE REGULATORY SUBUNIT 4"/>
    <property type="match status" value="1"/>
</dbReference>
<dbReference type="PROSITE" id="PS50082">
    <property type="entry name" value="WD_REPEATS_2"/>
    <property type="match status" value="1"/>
</dbReference>
<dbReference type="SMART" id="SM00320">
    <property type="entry name" value="WD40"/>
    <property type="match status" value="2"/>
</dbReference>
<reference evidence="3" key="1">
    <citation type="journal article" date="2022" name="bioRxiv">
        <title>Genomics of Preaxostyla Flagellates Illuminates Evolutionary Transitions and the Path Towards Mitochondrial Loss.</title>
        <authorList>
            <person name="Novak L.V.F."/>
            <person name="Treitli S.C."/>
            <person name="Pyrih J."/>
            <person name="Halakuc P."/>
            <person name="Pipaliya S.V."/>
            <person name="Vacek V."/>
            <person name="Brzon O."/>
            <person name="Soukal P."/>
            <person name="Eme L."/>
            <person name="Dacks J.B."/>
            <person name="Karnkowska A."/>
            <person name="Elias M."/>
            <person name="Hampl V."/>
        </authorList>
    </citation>
    <scope>NUCLEOTIDE SEQUENCE</scope>
    <source>
        <strain evidence="3">RCP-MX</strain>
    </source>
</reference>
<comment type="caution">
    <text evidence="3">The sequence shown here is derived from an EMBL/GenBank/DDBJ whole genome shotgun (WGS) entry which is preliminary data.</text>
</comment>